<sequence length="220" mass="25732">MLKSPIPKKTYRGIKKTKFKMLNKIYLPFFEKKDKCFIELLEKRSSKRGITDNLSLVEISPLLWFTFKIRNIIEKNDILFWQKQYIPTSGGLGCISPLIINIKNYENNIFIYSGEDHSLIEIDLGEHFIDIIKEVVFNMFEERNNGTIFIYIADIVKINEKYKNSESLIWRDVGVINLNINLLSDLHGYKSCALGYTFDNELKNFKYTKFNIVGAQILGH</sequence>
<evidence type="ECO:0008006" key="3">
    <source>
        <dbReference type="Google" id="ProtNLM"/>
    </source>
</evidence>
<dbReference type="EMBL" id="JAIW01000045">
    <property type="protein sequence ID" value="KLE09441.1"/>
    <property type="molecule type" value="Genomic_DNA"/>
</dbReference>
<dbReference type="PATRIC" id="fig|1447263.3.peg.1258"/>
<reference evidence="1 2" key="1">
    <citation type="submission" date="2014-01" db="EMBL/GenBank/DDBJ databases">
        <title>Development of a Comparative Genomic Fingerprinting Assay for High Resolution Genotyping of Arcobacter butzleri.</title>
        <authorList>
            <person name="Webb A.L."/>
            <person name="Inglis G.D."/>
            <person name="Kruczkiewicz P."/>
            <person name="Selinger L.B."/>
            <person name="Taboada E.N."/>
        </authorList>
    </citation>
    <scope>NUCLEOTIDE SEQUENCE [LARGE SCALE GENOMIC DNA]</scope>
    <source>
        <strain evidence="1 2">L355</strain>
    </source>
</reference>
<accession>A0A0G9KSI9</accession>
<protein>
    <recommendedName>
        <fullName evidence="3">Nitroreductase domain-containing protein</fullName>
    </recommendedName>
</protein>
<dbReference type="Gene3D" id="3.40.109.10">
    <property type="entry name" value="NADH Oxidase"/>
    <property type="match status" value="1"/>
</dbReference>
<evidence type="ECO:0000313" key="1">
    <source>
        <dbReference type="EMBL" id="KLE09441.1"/>
    </source>
</evidence>
<gene>
    <name evidence="1" type="ORF">AF80_06440</name>
</gene>
<comment type="caution">
    <text evidence="1">The sequence shown here is derived from an EMBL/GenBank/DDBJ whole genome shotgun (WGS) entry which is preliminary data.</text>
</comment>
<dbReference type="InterPro" id="IPR000415">
    <property type="entry name" value="Nitroreductase-like"/>
</dbReference>
<evidence type="ECO:0000313" key="2">
    <source>
        <dbReference type="Proteomes" id="UP000035154"/>
    </source>
</evidence>
<dbReference type="GO" id="GO:0016491">
    <property type="term" value="F:oxidoreductase activity"/>
    <property type="evidence" value="ECO:0007669"/>
    <property type="project" value="InterPro"/>
</dbReference>
<proteinExistence type="predicted"/>
<name>A0A0G9KSI9_9BACT</name>
<dbReference type="AlphaFoldDB" id="A0A0G9KSI9"/>
<dbReference type="PANTHER" id="PTHR43745:SF2">
    <property type="entry name" value="NITROREDUCTASE MJ1384-RELATED"/>
    <property type="match status" value="1"/>
</dbReference>
<organism evidence="1 2">
    <name type="scientific">Aliarcobacter butzleri L355</name>
    <dbReference type="NCBI Taxonomy" id="1447263"/>
    <lineage>
        <taxon>Bacteria</taxon>
        <taxon>Pseudomonadati</taxon>
        <taxon>Campylobacterota</taxon>
        <taxon>Epsilonproteobacteria</taxon>
        <taxon>Campylobacterales</taxon>
        <taxon>Arcobacteraceae</taxon>
        <taxon>Aliarcobacter</taxon>
    </lineage>
</organism>
<dbReference type="Proteomes" id="UP000035154">
    <property type="component" value="Unassembled WGS sequence"/>
</dbReference>
<dbReference type="PANTHER" id="PTHR43745">
    <property type="entry name" value="NITROREDUCTASE MJ1384-RELATED"/>
    <property type="match status" value="1"/>
</dbReference>
<dbReference type="InterPro" id="IPR052544">
    <property type="entry name" value="Bacteriocin_Proc_Enz"/>
</dbReference>